<reference evidence="1" key="1">
    <citation type="journal article" date="2016" name="Proc. Natl. Acad. Sci. U.S.A.">
        <title>Lipid metabolic changes in an early divergent fungus govern the establishment of a mutualistic symbiosis with endobacteria.</title>
        <authorList>
            <person name="Lastovetsky O.A."/>
            <person name="Gaspar M.L."/>
            <person name="Mondo S.J."/>
            <person name="LaButti K.M."/>
            <person name="Sandor L."/>
            <person name="Grigoriev I.V."/>
            <person name="Henry S.A."/>
            <person name="Pawlowska T.E."/>
        </authorList>
    </citation>
    <scope>NUCLEOTIDE SEQUENCE [LARGE SCALE GENOMIC DNA]</scope>
    <source>
        <strain evidence="1">ATCC 52814</strain>
    </source>
</reference>
<dbReference type="VEuPathDB" id="FungiDB:BCV72DRAFT_262605"/>
<dbReference type="OrthoDB" id="2253360at2759"/>
<name>A0A1X0R3P3_RHIZD</name>
<protein>
    <submittedName>
        <fullName evidence="1">Uncharacterized protein</fullName>
    </submittedName>
</protein>
<dbReference type="AlphaFoldDB" id="A0A1X0R3P3"/>
<proteinExistence type="predicted"/>
<gene>
    <name evidence="1" type="ORF">BCV72DRAFT_262605</name>
</gene>
<sequence length="108" mass="12530">MTAYKEIMDECKKLRTLLPSSITVKIVSLFDGLLEYRFDKNTNKILQHFDDQKAAELDKSSENYKLLHTVQQAVFNFKFWTKESDEVMGAVEEQQKYTAADISTSHCN</sequence>
<organism evidence="1">
    <name type="scientific">Rhizopus microsporus var. microsporus</name>
    <dbReference type="NCBI Taxonomy" id="86635"/>
    <lineage>
        <taxon>Eukaryota</taxon>
        <taxon>Fungi</taxon>
        <taxon>Fungi incertae sedis</taxon>
        <taxon>Mucoromycota</taxon>
        <taxon>Mucoromycotina</taxon>
        <taxon>Mucoromycetes</taxon>
        <taxon>Mucorales</taxon>
        <taxon>Mucorineae</taxon>
        <taxon>Rhizopodaceae</taxon>
        <taxon>Rhizopus</taxon>
    </lineage>
</organism>
<evidence type="ECO:0000313" key="1">
    <source>
        <dbReference type="EMBL" id="ORE06639.1"/>
    </source>
</evidence>
<accession>A0A1X0R3P3</accession>
<dbReference type="Proteomes" id="UP000242414">
    <property type="component" value="Unassembled WGS sequence"/>
</dbReference>
<dbReference type="EMBL" id="KV921919">
    <property type="protein sequence ID" value="ORE06639.1"/>
    <property type="molecule type" value="Genomic_DNA"/>
</dbReference>